<reference evidence="1 2" key="1">
    <citation type="submission" date="2016-10" db="EMBL/GenBank/DDBJ databases">
        <authorList>
            <person name="de Groot N.N."/>
        </authorList>
    </citation>
    <scope>NUCLEOTIDE SEQUENCE [LARGE SCALE GENOMIC DNA]</scope>
    <source>
        <strain evidence="1 2">DSM 20678</strain>
    </source>
</reference>
<dbReference type="EMBL" id="FOXR01000025">
    <property type="protein sequence ID" value="SFQ30687.1"/>
    <property type="molecule type" value="Genomic_DNA"/>
</dbReference>
<proteinExistence type="predicted"/>
<dbReference type="STRING" id="937334.SAMN05444406_12524"/>
<accession>A0A1I5XG90</accession>
<gene>
    <name evidence="1" type="ORF">SAMN05444406_12524</name>
</gene>
<dbReference type="Proteomes" id="UP000198577">
    <property type="component" value="Unassembled WGS sequence"/>
</dbReference>
<keyword evidence="2" id="KW-1185">Reference proteome</keyword>
<dbReference type="InterPro" id="IPR043773">
    <property type="entry name" value="JetA"/>
</dbReference>
<protein>
    <recommendedName>
        <fullName evidence="3">TIGR02677 family protein</fullName>
    </recommendedName>
</protein>
<name>A0A1I5XG90_9FIRM</name>
<sequence length="484" mass="56873">MHLFDVLPQNLFSILASKNKYIYADALFVLRKAFRQEMTIKKDDLVSMLISNLDEKMLGVDMSEELEDMEEPLNENNLNGTNESNISLSAIAHFILRRLKDTGWIDIEYQDDSFEEVVTLPDYSIKLINLLFSFTDENLKEYNSYVFSTYSALKTAHEEQEDSSNYNALLTAYENTVKLVDELKSLHNNIRRYHQALSEFATVNEVLKGHFDEYKTLISDRIYHPLKTLDSIPRYKTPILRFLQRWLTDSSLRQRTVEQAMMRGRYKTLEEGHEDIINKIGYIMDTYERLDHILEEIDRKNTAYTRASVEKMRYLLNTDRSIKGKIVEILKRVADSSQEKQEALVAKLQGAVELFHQGYIDENSLYVRAARHKKLESLPLQLPPSHEDHEEDIVKEFLDKAKKSYNHTRIMAFMRNIMKDFDVVYSHEVPLTDDESFILLMLATLKGYDRKAFYRVEFMDGYVYNNGYRIPKMRFIRKDKANVG</sequence>
<evidence type="ECO:0000313" key="1">
    <source>
        <dbReference type="EMBL" id="SFQ30687.1"/>
    </source>
</evidence>
<dbReference type="OrthoDB" id="9807828at2"/>
<evidence type="ECO:0008006" key="3">
    <source>
        <dbReference type="Google" id="ProtNLM"/>
    </source>
</evidence>
<organism evidence="1 2">
    <name type="scientific">Caldicoprobacter faecalis</name>
    <dbReference type="NCBI Taxonomy" id="937334"/>
    <lineage>
        <taxon>Bacteria</taxon>
        <taxon>Bacillati</taxon>
        <taxon>Bacillota</taxon>
        <taxon>Clostridia</taxon>
        <taxon>Caldicoprobacterales</taxon>
        <taxon>Caldicoprobacteraceae</taxon>
        <taxon>Caldicoprobacter</taxon>
    </lineage>
</organism>
<dbReference type="RefSeq" id="WP_092282581.1">
    <property type="nucleotide sequence ID" value="NZ_FOXR01000025.1"/>
</dbReference>
<dbReference type="Pfam" id="PF18982">
    <property type="entry name" value="JetA"/>
    <property type="match status" value="1"/>
</dbReference>
<evidence type="ECO:0000313" key="2">
    <source>
        <dbReference type="Proteomes" id="UP000198577"/>
    </source>
</evidence>
<dbReference type="AlphaFoldDB" id="A0A1I5XG90"/>